<dbReference type="EMBL" id="SKCS01000365">
    <property type="protein sequence ID" value="TNN10250.1"/>
    <property type="molecule type" value="Genomic_DNA"/>
</dbReference>
<accession>A0A4Z2D262</accession>
<dbReference type="InterPro" id="IPR051720">
    <property type="entry name" value="rRNA_MeTrfase/Polyamine_Synth"/>
</dbReference>
<keyword evidence="1" id="KW-0812">Transmembrane</keyword>
<gene>
    <name evidence="2" type="ORF">EWB00_005572</name>
</gene>
<keyword evidence="1" id="KW-0472">Membrane</keyword>
<evidence type="ECO:0000256" key="1">
    <source>
        <dbReference type="SAM" id="Phobius"/>
    </source>
</evidence>
<comment type="caution">
    <text evidence="2">The sequence shown here is derived from an EMBL/GenBank/DDBJ whole genome shotgun (WGS) entry which is preliminary data.</text>
</comment>
<dbReference type="Gene3D" id="3.40.50.150">
    <property type="entry name" value="Vaccinia Virus protein VP39"/>
    <property type="match status" value="1"/>
</dbReference>
<evidence type="ECO:0000313" key="3">
    <source>
        <dbReference type="Proteomes" id="UP000311919"/>
    </source>
</evidence>
<sequence>MIARLVELIFNHVFTILYTTLHIFLPSHVYINYYFYRQYIRGAVTTRNMCTLSRKKLHYYLENVKTFRNPKLEFEQYCTSAQVAADILFNVQMMDGALEGMSVADLGCGTGMLSIGAKLLGASCVLGFEIDEDAVTEFRSNLETYEMLNENINIALCDVVRLFRQNNNKFVDTVILNPPFGTNPDNNGADMAFLHAALSIAHSNVYSLHKTTTRNHVLRTIHNTGAQAKVIAELRFDLPRSYKRHRYDTVDINVDFIHSWF</sequence>
<dbReference type="InterPro" id="IPR029063">
    <property type="entry name" value="SAM-dependent_MTases_sf"/>
</dbReference>
<feature type="transmembrane region" description="Helical" evidence="1">
    <location>
        <begin position="12"/>
        <end position="31"/>
    </location>
</feature>
<dbReference type="OrthoDB" id="419617at2759"/>
<proteinExistence type="predicted"/>
<dbReference type="PANTHER" id="PTHR23290">
    <property type="entry name" value="RRNA N6-ADENOSINE-METHYLTRANSFERASE METTL5"/>
    <property type="match status" value="1"/>
</dbReference>
<keyword evidence="2" id="KW-0808">Transferase</keyword>
<dbReference type="GO" id="GO:0003676">
    <property type="term" value="F:nucleic acid binding"/>
    <property type="evidence" value="ECO:0007669"/>
    <property type="project" value="InterPro"/>
</dbReference>
<organism evidence="2 3">
    <name type="scientific">Schistosoma japonicum</name>
    <name type="common">Blood fluke</name>
    <dbReference type="NCBI Taxonomy" id="6182"/>
    <lineage>
        <taxon>Eukaryota</taxon>
        <taxon>Metazoa</taxon>
        <taxon>Spiralia</taxon>
        <taxon>Lophotrochozoa</taxon>
        <taxon>Platyhelminthes</taxon>
        <taxon>Trematoda</taxon>
        <taxon>Digenea</taxon>
        <taxon>Strigeidida</taxon>
        <taxon>Schistosomatoidea</taxon>
        <taxon>Schistosomatidae</taxon>
        <taxon>Schistosoma</taxon>
    </lineage>
</organism>
<protein>
    <submittedName>
        <fullName evidence="2">Methyltransferase-like protein isoform 1</fullName>
    </submittedName>
</protein>
<dbReference type="PROSITE" id="PS00092">
    <property type="entry name" value="N6_MTASE"/>
    <property type="match status" value="1"/>
</dbReference>
<keyword evidence="2" id="KW-0489">Methyltransferase</keyword>
<keyword evidence="3" id="KW-1185">Reference proteome</keyword>
<dbReference type="InterPro" id="IPR002052">
    <property type="entry name" value="DNA_methylase_N6_adenine_CS"/>
</dbReference>
<dbReference type="PANTHER" id="PTHR23290:SF0">
    <property type="entry name" value="RRNA N6-ADENOSINE-METHYLTRANSFERASE METTL5"/>
    <property type="match status" value="1"/>
</dbReference>
<dbReference type="Proteomes" id="UP000311919">
    <property type="component" value="Unassembled WGS sequence"/>
</dbReference>
<dbReference type="CDD" id="cd02440">
    <property type="entry name" value="AdoMet_MTases"/>
    <property type="match status" value="1"/>
</dbReference>
<name>A0A4Z2D262_SCHJA</name>
<dbReference type="AlphaFoldDB" id="A0A4Z2D262"/>
<dbReference type="STRING" id="6182.A0A4Z2D262"/>
<keyword evidence="1" id="KW-1133">Transmembrane helix</keyword>
<dbReference type="Pfam" id="PF06325">
    <property type="entry name" value="PrmA"/>
    <property type="match status" value="1"/>
</dbReference>
<evidence type="ECO:0000313" key="2">
    <source>
        <dbReference type="EMBL" id="TNN10250.1"/>
    </source>
</evidence>
<reference evidence="2 3" key="1">
    <citation type="submission" date="2019-03" db="EMBL/GenBank/DDBJ databases">
        <title>An improved genome assembly of the fluke Schistosoma japonicum.</title>
        <authorList>
            <person name="Hu W."/>
            <person name="Luo F."/>
            <person name="Yin M."/>
            <person name="Mo X."/>
            <person name="Sun C."/>
            <person name="Wu Q."/>
            <person name="Zhu B."/>
            <person name="Xiang M."/>
            <person name="Wang J."/>
            <person name="Wang Y."/>
            <person name="Zhang T."/>
            <person name="Xu B."/>
            <person name="Zheng H."/>
            <person name="Feng Z."/>
        </authorList>
    </citation>
    <scope>NUCLEOTIDE SEQUENCE [LARGE SCALE GENOMIC DNA]</scope>
    <source>
        <strain evidence="2">HuSjv2</strain>
        <tissue evidence="2">Worms</tissue>
    </source>
</reference>
<dbReference type="SUPFAM" id="SSF53335">
    <property type="entry name" value="S-adenosyl-L-methionine-dependent methyltransferases"/>
    <property type="match status" value="1"/>
</dbReference>
<dbReference type="GO" id="GO:0008988">
    <property type="term" value="F:rRNA (adenine-N6-)-methyltransferase activity"/>
    <property type="evidence" value="ECO:0007669"/>
    <property type="project" value="TreeGrafter"/>
</dbReference>